<reference evidence="3 4" key="1">
    <citation type="submission" date="2024-06" db="EMBL/GenBank/DDBJ databases">
        <title>A chromosome level genome sequence of Diviner's sage (Salvia divinorum).</title>
        <authorList>
            <person name="Ford S.A."/>
            <person name="Ro D.-K."/>
            <person name="Ness R.W."/>
            <person name="Phillips M.A."/>
        </authorList>
    </citation>
    <scope>NUCLEOTIDE SEQUENCE [LARGE SCALE GENOMIC DNA]</scope>
    <source>
        <strain evidence="3">SAF-2024a</strain>
        <tissue evidence="3">Leaf</tissue>
    </source>
</reference>
<feature type="domain" description="DUF7755" evidence="2">
    <location>
        <begin position="85"/>
        <end position="215"/>
    </location>
</feature>
<name>A0ABD1HMB1_SALDI</name>
<dbReference type="SUPFAM" id="SSF49723">
    <property type="entry name" value="Lipase/lipooxygenase domain (PLAT/LH2 domain)"/>
    <property type="match status" value="1"/>
</dbReference>
<evidence type="ECO:0000259" key="2">
    <source>
        <dbReference type="Pfam" id="PF24938"/>
    </source>
</evidence>
<evidence type="ECO:0000313" key="4">
    <source>
        <dbReference type="Proteomes" id="UP001567538"/>
    </source>
</evidence>
<keyword evidence="1" id="KW-1133">Transmembrane helix</keyword>
<feature type="transmembrane region" description="Helical" evidence="1">
    <location>
        <begin position="254"/>
        <end position="271"/>
    </location>
</feature>
<dbReference type="AlphaFoldDB" id="A0ABD1HMB1"/>
<dbReference type="PANTHER" id="PTHR36330">
    <property type="entry name" value="LIPASE/LIPOOXYGENASE, PLAT/LH2 FAMILY PROTEIN"/>
    <property type="match status" value="1"/>
</dbReference>
<dbReference type="Proteomes" id="UP001567538">
    <property type="component" value="Unassembled WGS sequence"/>
</dbReference>
<proteinExistence type="predicted"/>
<dbReference type="Pfam" id="PF24938">
    <property type="entry name" value="DUF7755"/>
    <property type="match status" value="1"/>
</dbReference>
<keyword evidence="1" id="KW-0812">Transmembrane</keyword>
<protein>
    <recommendedName>
        <fullName evidence="2">DUF7755 domain-containing protein</fullName>
    </recommendedName>
</protein>
<comment type="caution">
    <text evidence="3">The sequence shown here is derived from an EMBL/GenBank/DDBJ whole genome shotgun (WGS) entry which is preliminary data.</text>
</comment>
<dbReference type="Gene3D" id="2.60.60.20">
    <property type="entry name" value="PLAT/LH2 domain"/>
    <property type="match status" value="1"/>
</dbReference>
<keyword evidence="1" id="KW-0472">Membrane</keyword>
<dbReference type="EMBL" id="JBEAFC010000004">
    <property type="protein sequence ID" value="KAL1557447.1"/>
    <property type="molecule type" value="Genomic_DNA"/>
</dbReference>
<organism evidence="3 4">
    <name type="scientific">Salvia divinorum</name>
    <name type="common">Maria pastora</name>
    <name type="synonym">Diviner's sage</name>
    <dbReference type="NCBI Taxonomy" id="28513"/>
    <lineage>
        <taxon>Eukaryota</taxon>
        <taxon>Viridiplantae</taxon>
        <taxon>Streptophyta</taxon>
        <taxon>Embryophyta</taxon>
        <taxon>Tracheophyta</taxon>
        <taxon>Spermatophyta</taxon>
        <taxon>Magnoliopsida</taxon>
        <taxon>eudicotyledons</taxon>
        <taxon>Gunneridae</taxon>
        <taxon>Pentapetalae</taxon>
        <taxon>asterids</taxon>
        <taxon>lamiids</taxon>
        <taxon>Lamiales</taxon>
        <taxon>Lamiaceae</taxon>
        <taxon>Nepetoideae</taxon>
        <taxon>Mentheae</taxon>
        <taxon>Salviinae</taxon>
        <taxon>Salvia</taxon>
        <taxon>Salvia subgen. Calosphace</taxon>
    </lineage>
</organism>
<dbReference type="InterPro" id="IPR056657">
    <property type="entry name" value="DUF7755"/>
</dbReference>
<evidence type="ECO:0000313" key="3">
    <source>
        <dbReference type="EMBL" id="KAL1557447.1"/>
    </source>
</evidence>
<dbReference type="InterPro" id="IPR036392">
    <property type="entry name" value="PLAT/LH2_dom_sf"/>
</dbReference>
<feature type="transmembrane region" description="Helical" evidence="1">
    <location>
        <begin position="277"/>
        <end position="295"/>
    </location>
</feature>
<gene>
    <name evidence="3" type="ORF">AAHA92_08022</name>
</gene>
<evidence type="ECO:0000256" key="1">
    <source>
        <dbReference type="SAM" id="Phobius"/>
    </source>
</evidence>
<feature type="transmembrane region" description="Helical" evidence="1">
    <location>
        <begin position="327"/>
        <end position="346"/>
    </location>
</feature>
<keyword evidence="4" id="KW-1185">Reference proteome</keyword>
<sequence>MNLSSSKFLISPTLTKFPAKYSISPNQSTKLGINFRCFQLIISLKKSSYQDFQEYAKPSRLLPVKEVNSSLEKVFESLSSSKSESLYKLRLQTSNAYGSGIGDVNSGVLLCLIDENGSSILQRLPATSAGADDSLRFQRGSVDEFAFEGPRLGRIHAVWISLESGQWRISGMNLRVISQFGEKNQEIKRYGFDLEDILLGEKGEASMMEFRPSSVAAAFVGDESTLFDEDPLPAAYPATNEEGMREYAYLKLSLLLYDAVLTLAGSAVASVSLGESAGGAFLIGGLLGFAYLLLVQRSVDELPAPVLVRREGVESGEGIFGRLRGSVLVLVLVFALAVVVVKYAASGEFGVRLASRDIVFGMMGFLMCKVALVLAAFKPVTRGLSENE</sequence>
<accession>A0ABD1HMB1</accession>
<dbReference type="PANTHER" id="PTHR36330:SF2">
    <property type="entry name" value="LIPASE_LIPOOXYGENASE, PLAT_LH2 FAMILY PROTEIN"/>
    <property type="match status" value="1"/>
</dbReference>
<feature type="transmembrane region" description="Helical" evidence="1">
    <location>
        <begin position="358"/>
        <end position="377"/>
    </location>
</feature>